<evidence type="ECO:0000256" key="1">
    <source>
        <dbReference type="ARBA" id="ARBA00004123"/>
    </source>
</evidence>
<organism evidence="15 16">
    <name type="scientific">Daphnia magna</name>
    <dbReference type="NCBI Taxonomy" id="35525"/>
    <lineage>
        <taxon>Eukaryota</taxon>
        <taxon>Metazoa</taxon>
        <taxon>Ecdysozoa</taxon>
        <taxon>Arthropoda</taxon>
        <taxon>Crustacea</taxon>
        <taxon>Branchiopoda</taxon>
        <taxon>Diplostraca</taxon>
        <taxon>Cladocera</taxon>
        <taxon>Anomopoda</taxon>
        <taxon>Daphniidae</taxon>
        <taxon>Daphnia</taxon>
    </lineage>
</organism>
<feature type="region of interest" description="Disordered" evidence="12">
    <location>
        <begin position="503"/>
        <end position="561"/>
    </location>
</feature>
<dbReference type="SMART" id="SM00351">
    <property type="entry name" value="PAX"/>
    <property type="match status" value="1"/>
</dbReference>
<dbReference type="PROSITE" id="PS51057">
    <property type="entry name" value="PAIRED_2"/>
    <property type="match status" value="1"/>
</dbReference>
<dbReference type="Gene3D" id="1.10.10.60">
    <property type="entry name" value="Homeodomain-like"/>
    <property type="match status" value="1"/>
</dbReference>
<dbReference type="PANTHER" id="PTHR45636:SF3">
    <property type="entry name" value="PROTEIN GOOSEBERRY-RELATED"/>
    <property type="match status" value="1"/>
</dbReference>
<dbReference type="InterPro" id="IPR043182">
    <property type="entry name" value="PAIRED_DNA-bd_dom"/>
</dbReference>
<dbReference type="PANTHER" id="PTHR45636">
    <property type="entry name" value="PAIRED BOX PROTEIN PAX-6-RELATED-RELATED"/>
    <property type="match status" value="1"/>
</dbReference>
<evidence type="ECO:0000256" key="12">
    <source>
        <dbReference type="SAM" id="MobiDB-lite"/>
    </source>
</evidence>
<dbReference type="AlphaFoldDB" id="A0A162CLY2"/>
<evidence type="ECO:0000256" key="5">
    <source>
        <dbReference type="ARBA" id="ARBA00023015"/>
    </source>
</evidence>
<dbReference type="PRINTS" id="PR00027">
    <property type="entry name" value="PAIREDBOX"/>
</dbReference>
<dbReference type="SUPFAM" id="SSF46689">
    <property type="entry name" value="Homeodomain-like"/>
    <property type="match status" value="2"/>
</dbReference>
<proteinExistence type="inferred from homology"/>
<dbReference type="FunFam" id="1.10.10.60:FF:000679">
    <property type="entry name" value="Homeobox protein aristaless"/>
    <property type="match status" value="1"/>
</dbReference>
<keyword evidence="5" id="KW-0805">Transcription regulation</keyword>
<keyword evidence="8" id="KW-0804">Transcription</keyword>
<dbReference type="GO" id="GO:0000978">
    <property type="term" value="F:RNA polymerase II cis-regulatory region sequence-specific DNA binding"/>
    <property type="evidence" value="ECO:0007669"/>
    <property type="project" value="TreeGrafter"/>
</dbReference>
<evidence type="ECO:0000259" key="14">
    <source>
        <dbReference type="PROSITE" id="PS51057"/>
    </source>
</evidence>
<dbReference type="InterPro" id="IPR043565">
    <property type="entry name" value="PAX_fam"/>
</dbReference>
<keyword evidence="6 10" id="KW-0238">DNA-binding</keyword>
<dbReference type="PROSITE" id="PS00034">
    <property type="entry name" value="PAIRED_1"/>
    <property type="match status" value="1"/>
</dbReference>
<dbReference type="Gene3D" id="1.10.10.10">
    <property type="entry name" value="Winged helix-like DNA-binding domain superfamily/Winged helix DNA-binding domain"/>
    <property type="match status" value="1"/>
</dbReference>
<dbReference type="OrthoDB" id="3225452at2759"/>
<dbReference type="GO" id="GO:0005634">
    <property type="term" value="C:nucleus"/>
    <property type="evidence" value="ECO:0007669"/>
    <property type="project" value="UniProtKB-SubCell"/>
</dbReference>
<accession>A0A162CLY2</accession>
<evidence type="ECO:0000256" key="9">
    <source>
        <dbReference type="ARBA" id="ARBA00023242"/>
    </source>
</evidence>
<feature type="region of interest" description="Disordered" evidence="12">
    <location>
        <begin position="273"/>
        <end position="303"/>
    </location>
</feature>
<evidence type="ECO:0000313" key="15">
    <source>
        <dbReference type="EMBL" id="KZS14376.1"/>
    </source>
</evidence>
<name>A0A162CLY2_9CRUS</name>
<feature type="DNA-binding region" description="Homeobox" evidence="10">
    <location>
        <begin position="419"/>
        <end position="478"/>
    </location>
</feature>
<feature type="compositionally biased region" description="Low complexity" evidence="12">
    <location>
        <begin position="279"/>
        <end position="291"/>
    </location>
</feature>
<feature type="domain" description="Homeobox" evidence="13">
    <location>
        <begin position="417"/>
        <end position="477"/>
    </location>
</feature>
<dbReference type="GO" id="GO:0000981">
    <property type="term" value="F:DNA-binding transcription factor activity, RNA polymerase II-specific"/>
    <property type="evidence" value="ECO:0007669"/>
    <property type="project" value="InterPro"/>
</dbReference>
<evidence type="ECO:0000256" key="3">
    <source>
        <dbReference type="ARBA" id="ARBA00022473"/>
    </source>
</evidence>
<feature type="compositionally biased region" description="Low complexity" evidence="12">
    <location>
        <begin position="503"/>
        <end position="534"/>
    </location>
</feature>
<dbReference type="InterPro" id="IPR036388">
    <property type="entry name" value="WH-like_DNA-bd_sf"/>
</dbReference>
<comment type="subcellular location">
    <subcellularLocation>
        <location evidence="1 10 11">Nucleus</location>
    </subcellularLocation>
</comment>
<dbReference type="PROSITE" id="PS50071">
    <property type="entry name" value="HOMEOBOX_2"/>
    <property type="match status" value="1"/>
</dbReference>
<dbReference type="InterPro" id="IPR001356">
    <property type="entry name" value="HD"/>
</dbReference>
<protein>
    <submittedName>
        <fullName evidence="15">Putative Segmentation protein paired</fullName>
    </submittedName>
</protein>
<comment type="similarity">
    <text evidence="2">Belongs to the paired homeobox family.</text>
</comment>
<dbReference type="Pfam" id="PF00292">
    <property type="entry name" value="PAX"/>
    <property type="match status" value="1"/>
</dbReference>
<evidence type="ECO:0000259" key="13">
    <source>
        <dbReference type="PROSITE" id="PS50071"/>
    </source>
</evidence>
<evidence type="ECO:0000256" key="11">
    <source>
        <dbReference type="RuleBase" id="RU000682"/>
    </source>
</evidence>
<evidence type="ECO:0000313" key="16">
    <source>
        <dbReference type="Proteomes" id="UP000076858"/>
    </source>
</evidence>
<evidence type="ECO:0000256" key="7">
    <source>
        <dbReference type="ARBA" id="ARBA00023155"/>
    </source>
</evidence>
<dbReference type="FunFam" id="1.10.10.10:FF:000031">
    <property type="entry name" value="Paired box protein Pax-7"/>
    <property type="match status" value="1"/>
</dbReference>
<dbReference type="PROSITE" id="PS00027">
    <property type="entry name" value="HOMEOBOX_1"/>
    <property type="match status" value="1"/>
</dbReference>
<dbReference type="SMART" id="SM00389">
    <property type="entry name" value="HOX"/>
    <property type="match status" value="1"/>
</dbReference>
<dbReference type="InterPro" id="IPR009057">
    <property type="entry name" value="Homeodomain-like_sf"/>
</dbReference>
<comment type="caution">
    <text evidence="15">The sequence shown here is derived from an EMBL/GenBank/DDBJ whole genome shotgun (WGS) entry which is preliminary data.</text>
</comment>
<dbReference type="Proteomes" id="UP000076858">
    <property type="component" value="Unassembled WGS sequence"/>
</dbReference>
<evidence type="ECO:0000256" key="2">
    <source>
        <dbReference type="ARBA" id="ARBA00005733"/>
    </source>
</evidence>
<dbReference type="STRING" id="35525.A0A162CLY2"/>
<dbReference type="InterPro" id="IPR001523">
    <property type="entry name" value="Paired_dom"/>
</dbReference>
<dbReference type="CDD" id="cd00086">
    <property type="entry name" value="homeodomain"/>
    <property type="match status" value="1"/>
</dbReference>
<feature type="domain" description="Paired" evidence="14">
    <location>
        <begin position="210"/>
        <end position="359"/>
    </location>
</feature>
<keyword evidence="9 10" id="KW-0539">Nucleus</keyword>
<evidence type="ECO:0000256" key="6">
    <source>
        <dbReference type="ARBA" id="ARBA00023125"/>
    </source>
</evidence>
<evidence type="ECO:0000256" key="8">
    <source>
        <dbReference type="ARBA" id="ARBA00023163"/>
    </source>
</evidence>
<keyword evidence="7 10" id="KW-0371">Homeobox</keyword>
<dbReference type="InterPro" id="IPR017970">
    <property type="entry name" value="Homeobox_CS"/>
</dbReference>
<feature type="compositionally biased region" description="Low complexity" evidence="12">
    <location>
        <begin position="542"/>
        <end position="561"/>
    </location>
</feature>
<reference evidence="15 16" key="1">
    <citation type="submission" date="2016-03" db="EMBL/GenBank/DDBJ databases">
        <title>EvidentialGene: Evidence-directed Construction of Genes on Genomes.</title>
        <authorList>
            <person name="Gilbert D.G."/>
            <person name="Choi J.-H."/>
            <person name="Mockaitis K."/>
            <person name="Colbourne J."/>
            <person name="Pfrender M."/>
        </authorList>
    </citation>
    <scope>NUCLEOTIDE SEQUENCE [LARGE SCALE GENOMIC DNA]</scope>
    <source>
        <strain evidence="15 16">Xinb3</strain>
        <tissue evidence="15">Complete organism</tissue>
    </source>
</reference>
<dbReference type="Pfam" id="PF00046">
    <property type="entry name" value="Homeodomain"/>
    <property type="match status" value="1"/>
</dbReference>
<keyword evidence="16" id="KW-1185">Reference proteome</keyword>
<gene>
    <name evidence="15" type="ORF">APZ42_020326</name>
</gene>
<feature type="region of interest" description="Disordered" evidence="12">
    <location>
        <begin position="17"/>
        <end position="42"/>
    </location>
</feature>
<dbReference type="GO" id="GO:0007365">
    <property type="term" value="P:periodic partitioning"/>
    <property type="evidence" value="ECO:0007669"/>
    <property type="project" value="UniProtKB-ARBA"/>
</dbReference>
<dbReference type="EMBL" id="LRGB01000966">
    <property type="protein sequence ID" value="KZS14376.1"/>
    <property type="molecule type" value="Genomic_DNA"/>
</dbReference>
<sequence length="750" mass="81382">MHIIRIAKCNGLALKKKKKNSNEKSAKRMRCPMETNKKTSPPRLPRNSLITFSCLQKEAAIRGQVLSRVPDSRVQTTLSCKESAQKSLAKAITSLQLSFSPSPSANSLIQRFIFGYIKTIIQQCSPLTPTPQKEKLKCFCLFFWKTSAGETLTKRGGPYERSYKKDTSNVSCKHEHAASSVLRLSFPSPFWIPDASHVCNRIQFDSSLSGQGRVNQLGGVFINGRPLPNHIRLKIVELAAAGVRPCVISRQLRVSHGCVSKILNRYQETGSIRPGVIGGSKPKSGSSSSASPGGGNVNLSGCGMNIDAERKSEDYRRETANSNIFSWEFRDRPSKQDEKELMNGSMAPTASINRLLQHPHHRGMMMMENTNSAISPDGLINRHPHQHSIDGILADTGSSSDCDLSDIESEPGITLKRKQRRSRTTFSAEQLEELERSFERTQYPDVYTREELAQKTKLTEARVQVWFSNRRARLRKQLTGQQLGLQGSAFSLAAAAAAAAASSPSSGHQYSNSTVTSPQPTSQSTSIGQSSSGVAEHHHQHQQQQQQQHQQQQQQVNAAVAAAAFQTHHAAGAWQHHHHHHQGYYGNGYPTAAAAAAAAAGSIHPHHQEVTASLSFGHQFPGYLAANHAGWNAIPPRKEDHVHHQSNASAWTSASSTAVPSVCSGSAESYPFFSSASAHQHQLHSAAAASSGSAFTVTGSGNPAAAAAAAAALINPHSPSEPKSGYPYYQHQMISGMDASHMLHCAGLVH</sequence>
<evidence type="ECO:0000256" key="4">
    <source>
        <dbReference type="ARBA" id="ARBA00022724"/>
    </source>
</evidence>
<keyword evidence="3" id="KW-0217">Developmental protein</keyword>
<evidence type="ECO:0000256" key="10">
    <source>
        <dbReference type="PROSITE-ProRule" id="PRU00108"/>
    </source>
</evidence>
<keyword evidence="4" id="KW-0563">Paired box</keyword>